<evidence type="ECO:0000313" key="3">
    <source>
        <dbReference type="Proteomes" id="UP001500340"/>
    </source>
</evidence>
<comment type="caution">
    <text evidence="2">The sequence shown here is derived from an EMBL/GenBank/DDBJ whole genome shotgun (WGS) entry which is preliminary data.</text>
</comment>
<evidence type="ECO:0000313" key="2">
    <source>
        <dbReference type="EMBL" id="GAA0397954.1"/>
    </source>
</evidence>
<dbReference type="RefSeq" id="WP_343862686.1">
    <property type="nucleotide sequence ID" value="NZ_BAAACX010000013.1"/>
</dbReference>
<reference evidence="3" key="1">
    <citation type="journal article" date="2019" name="Int. J. Syst. Evol. Microbiol.">
        <title>The Global Catalogue of Microorganisms (GCM) 10K type strain sequencing project: providing services to taxonomists for standard genome sequencing and annotation.</title>
        <authorList>
            <consortium name="The Broad Institute Genomics Platform"/>
            <consortium name="The Broad Institute Genome Sequencing Center for Infectious Disease"/>
            <person name="Wu L."/>
            <person name="Ma J."/>
        </authorList>
    </citation>
    <scope>NUCLEOTIDE SEQUENCE [LARGE SCALE GENOMIC DNA]</scope>
    <source>
        <strain evidence="3">JCM 12774</strain>
    </source>
</reference>
<keyword evidence="3" id="KW-1185">Reference proteome</keyword>
<gene>
    <name evidence="2" type="ORF">GCM10008933_30710</name>
</gene>
<feature type="signal peptide" evidence="1">
    <location>
        <begin position="1"/>
        <end position="32"/>
    </location>
</feature>
<evidence type="ECO:0000256" key="1">
    <source>
        <dbReference type="SAM" id="SignalP"/>
    </source>
</evidence>
<dbReference type="EMBL" id="BAAACX010000013">
    <property type="protein sequence ID" value="GAA0397954.1"/>
    <property type="molecule type" value="Genomic_DNA"/>
</dbReference>
<proteinExistence type="predicted"/>
<keyword evidence="1" id="KW-0732">Signal</keyword>
<organism evidence="2 3">
    <name type="scientific">Paenibacillus motobuensis</name>
    <dbReference type="NCBI Taxonomy" id="295324"/>
    <lineage>
        <taxon>Bacteria</taxon>
        <taxon>Bacillati</taxon>
        <taxon>Bacillota</taxon>
        <taxon>Bacilli</taxon>
        <taxon>Bacillales</taxon>
        <taxon>Paenibacillaceae</taxon>
        <taxon>Paenibacillus</taxon>
    </lineage>
</organism>
<sequence>MNNIDWKRKLSSRKFWALLAALATSIMTAAGAGDNTVVQVTGVIGAVGACVAYMLAEGLSDAANKDE</sequence>
<accession>A0ABP3IDL4</accession>
<feature type="chain" id="PRO_5046964611" evidence="1">
    <location>
        <begin position="33"/>
        <end position="67"/>
    </location>
</feature>
<dbReference type="Proteomes" id="UP001500340">
    <property type="component" value="Unassembled WGS sequence"/>
</dbReference>
<name>A0ABP3IDL4_9BACL</name>
<protein>
    <submittedName>
        <fullName evidence="2">Uncharacterized protein</fullName>
    </submittedName>
</protein>